<dbReference type="AlphaFoldDB" id="A0A9Q3HLJ4"/>
<reference evidence="1" key="1">
    <citation type="submission" date="2021-03" db="EMBL/GenBank/DDBJ databases">
        <title>Draft genome sequence of rust myrtle Austropuccinia psidii MF-1, a brazilian biotype.</title>
        <authorList>
            <person name="Quecine M.C."/>
            <person name="Pachon D.M.R."/>
            <person name="Bonatelli M.L."/>
            <person name="Correr F.H."/>
            <person name="Franceschini L.M."/>
            <person name="Leite T.F."/>
            <person name="Margarido G.R.A."/>
            <person name="Almeida C.A."/>
            <person name="Ferrarezi J.A."/>
            <person name="Labate C.A."/>
        </authorList>
    </citation>
    <scope>NUCLEOTIDE SEQUENCE</scope>
    <source>
        <strain evidence="1">MF-1</strain>
    </source>
</reference>
<dbReference type="EMBL" id="AVOT02021226">
    <property type="protein sequence ID" value="MBW0509906.1"/>
    <property type="molecule type" value="Genomic_DNA"/>
</dbReference>
<protein>
    <submittedName>
        <fullName evidence="1">Uncharacterized protein</fullName>
    </submittedName>
</protein>
<sequence>MLSNKHTRNASLLCDPSDHLDRGLPAQDAVVKTPLWSTMMKAFSSRNGRKDPKKAYRNHSGQLSLSPQVLIFPPPLQGHNPMVTSFLDQSPVIIHTIKHGDGQRTFNLGPIVMMSCHPWDSNAKVSFLPPP</sequence>
<comment type="caution">
    <text evidence="1">The sequence shown here is derived from an EMBL/GenBank/DDBJ whole genome shotgun (WGS) entry which is preliminary data.</text>
</comment>
<name>A0A9Q3HLJ4_9BASI</name>
<evidence type="ECO:0000313" key="1">
    <source>
        <dbReference type="EMBL" id="MBW0509906.1"/>
    </source>
</evidence>
<accession>A0A9Q3HLJ4</accession>
<organism evidence="1 2">
    <name type="scientific">Austropuccinia psidii MF-1</name>
    <dbReference type="NCBI Taxonomy" id="1389203"/>
    <lineage>
        <taxon>Eukaryota</taxon>
        <taxon>Fungi</taxon>
        <taxon>Dikarya</taxon>
        <taxon>Basidiomycota</taxon>
        <taxon>Pucciniomycotina</taxon>
        <taxon>Pucciniomycetes</taxon>
        <taxon>Pucciniales</taxon>
        <taxon>Sphaerophragmiaceae</taxon>
        <taxon>Austropuccinia</taxon>
    </lineage>
</organism>
<gene>
    <name evidence="1" type="ORF">O181_049621</name>
</gene>
<evidence type="ECO:0000313" key="2">
    <source>
        <dbReference type="Proteomes" id="UP000765509"/>
    </source>
</evidence>
<proteinExistence type="predicted"/>
<dbReference type="Proteomes" id="UP000765509">
    <property type="component" value="Unassembled WGS sequence"/>
</dbReference>
<keyword evidence="2" id="KW-1185">Reference proteome</keyword>